<comment type="caution">
    <text evidence="2">The sequence shown here is derived from an EMBL/GenBank/DDBJ whole genome shotgun (WGS) entry which is preliminary data.</text>
</comment>
<evidence type="ECO:0000313" key="2">
    <source>
        <dbReference type="EMBL" id="CDL40150.1"/>
    </source>
</evidence>
<dbReference type="EMBL" id="CBWP010000071">
    <property type="protein sequence ID" value="CDL40150.1"/>
    <property type="molecule type" value="Genomic_DNA"/>
</dbReference>
<dbReference type="Proteomes" id="UP000019194">
    <property type="component" value="Unassembled WGS sequence"/>
</dbReference>
<accession>A0A7G2IT94</accession>
<proteinExistence type="predicted"/>
<protein>
    <submittedName>
        <fullName evidence="2">Uncharacterized protein</fullName>
    </submittedName>
</protein>
<name>A0A7G2IT94_CITFR</name>
<reference evidence="2 3" key="1">
    <citation type="submission" date="2013-10" db="EMBL/GenBank/DDBJ databases">
        <title>Antibiotic resistance diversity of beta-lactamase producers in the General Hospital Vienna.</title>
        <authorList>
            <person name="Barisic I."/>
            <person name="Mitteregger D."/>
            <person name="Hirschl A.M."/>
            <person name="Noehammer C."/>
            <person name="Wiesinger-Mayr H."/>
        </authorList>
    </citation>
    <scope>NUCLEOTIDE SEQUENCE [LARGE SCALE GENOMIC DNA]</scope>
    <source>
        <strain evidence="2 3">ISC11</strain>
    </source>
</reference>
<sequence>MKKTRRPSTHAYKNEDVAQGFLAGVLTHDIGVRNAIPAHQGRDDNAVPAGENDAQ</sequence>
<dbReference type="AlphaFoldDB" id="A0A7G2IT94"/>
<evidence type="ECO:0000313" key="3">
    <source>
        <dbReference type="Proteomes" id="UP000019194"/>
    </source>
</evidence>
<evidence type="ECO:0000256" key="1">
    <source>
        <dbReference type="SAM" id="MobiDB-lite"/>
    </source>
</evidence>
<organism evidence="2 3">
    <name type="scientific">Citrobacter freundii</name>
    <dbReference type="NCBI Taxonomy" id="546"/>
    <lineage>
        <taxon>Bacteria</taxon>
        <taxon>Pseudomonadati</taxon>
        <taxon>Pseudomonadota</taxon>
        <taxon>Gammaproteobacteria</taxon>
        <taxon>Enterobacterales</taxon>
        <taxon>Enterobacteriaceae</taxon>
        <taxon>Citrobacter</taxon>
        <taxon>Citrobacter freundii complex</taxon>
    </lineage>
</organism>
<feature type="region of interest" description="Disordered" evidence="1">
    <location>
        <begin position="36"/>
        <end position="55"/>
    </location>
</feature>